<evidence type="ECO:0000259" key="4">
    <source>
        <dbReference type="Pfam" id="PF20428"/>
    </source>
</evidence>
<feature type="domain" description="KIB1-4 beta-propeller" evidence="2">
    <location>
        <begin position="279"/>
        <end position="586"/>
    </location>
</feature>
<dbReference type="PANTHER" id="PTHR44586">
    <property type="entry name" value="F-BOX DOMAIN CONTAINING PROTEIN, EXPRESSED"/>
    <property type="match status" value="1"/>
</dbReference>
<dbReference type="HOGENOM" id="CLU_012183_0_0_1"/>
<dbReference type="AlphaFoldDB" id="A0A0E0P0K3"/>
<dbReference type="Gramene" id="ORUFI03G33610.1">
    <property type="protein sequence ID" value="ORUFI03G33610.1"/>
    <property type="gene ID" value="ORUFI03G33610"/>
</dbReference>
<keyword evidence="6" id="KW-1185">Reference proteome</keyword>
<evidence type="ECO:0008006" key="7">
    <source>
        <dbReference type="Google" id="ProtNLM"/>
    </source>
</evidence>
<feature type="domain" description="F-box" evidence="3">
    <location>
        <begin position="220"/>
        <end position="247"/>
    </location>
</feature>
<dbReference type="PANTHER" id="PTHR44586:SF16">
    <property type="entry name" value="OS03G0802100 PROTEIN"/>
    <property type="match status" value="1"/>
</dbReference>
<dbReference type="CDD" id="cd09917">
    <property type="entry name" value="F-box_SF"/>
    <property type="match status" value="1"/>
</dbReference>
<dbReference type="SUPFAM" id="SSF81383">
    <property type="entry name" value="F-box domain"/>
    <property type="match status" value="1"/>
</dbReference>
<dbReference type="Pfam" id="PF12937">
    <property type="entry name" value="F-box-like"/>
    <property type="match status" value="1"/>
</dbReference>
<evidence type="ECO:0000256" key="1">
    <source>
        <dbReference type="SAM" id="MobiDB-lite"/>
    </source>
</evidence>
<evidence type="ECO:0000313" key="5">
    <source>
        <dbReference type="EnsemblPlants" id="ORUFI03G33610.1"/>
    </source>
</evidence>
<evidence type="ECO:0000259" key="3">
    <source>
        <dbReference type="Pfam" id="PF12937"/>
    </source>
</evidence>
<organism evidence="5 6">
    <name type="scientific">Oryza rufipogon</name>
    <name type="common">Brownbeard rice</name>
    <name type="synonym">Asian wild rice</name>
    <dbReference type="NCBI Taxonomy" id="4529"/>
    <lineage>
        <taxon>Eukaryota</taxon>
        <taxon>Viridiplantae</taxon>
        <taxon>Streptophyta</taxon>
        <taxon>Embryophyta</taxon>
        <taxon>Tracheophyta</taxon>
        <taxon>Spermatophyta</taxon>
        <taxon>Magnoliopsida</taxon>
        <taxon>Liliopsida</taxon>
        <taxon>Poales</taxon>
        <taxon>Poaceae</taxon>
        <taxon>BOP clade</taxon>
        <taxon>Oryzoideae</taxon>
        <taxon>Oryzeae</taxon>
        <taxon>Oryzinae</taxon>
        <taxon>Oryza</taxon>
    </lineage>
</organism>
<proteinExistence type="predicted"/>
<dbReference type="eggNOG" id="KOG2203">
    <property type="taxonomic scope" value="Eukaryota"/>
</dbReference>
<feature type="compositionally biased region" description="Basic residues" evidence="1">
    <location>
        <begin position="39"/>
        <end position="56"/>
    </location>
</feature>
<dbReference type="InterPro" id="IPR001810">
    <property type="entry name" value="F-box_dom"/>
</dbReference>
<dbReference type="EnsemblPlants" id="ORUFI03G33610.1">
    <property type="protein sequence ID" value="ORUFI03G33610.1"/>
    <property type="gene ID" value="ORUFI03G33610"/>
</dbReference>
<evidence type="ECO:0000313" key="6">
    <source>
        <dbReference type="Proteomes" id="UP000008022"/>
    </source>
</evidence>
<reference evidence="6" key="1">
    <citation type="submission" date="2013-06" db="EMBL/GenBank/DDBJ databases">
        <authorList>
            <person name="Zhao Q."/>
        </authorList>
    </citation>
    <scope>NUCLEOTIDE SEQUENCE</scope>
    <source>
        <strain evidence="6">cv. W1943</strain>
    </source>
</reference>
<feature type="domain" description="Sey1/RHD3-like three-helix bundle" evidence="4">
    <location>
        <begin position="666"/>
        <end position="859"/>
    </location>
</feature>
<dbReference type="Proteomes" id="UP000008022">
    <property type="component" value="Unassembled WGS sequence"/>
</dbReference>
<dbReference type="Pfam" id="PF20428">
    <property type="entry name" value="Sey1_3HB"/>
    <property type="match status" value="1"/>
</dbReference>
<dbReference type="InterPro" id="IPR046758">
    <property type="entry name" value="Sey1/RHD3-like_3HB"/>
</dbReference>
<dbReference type="InterPro" id="IPR005174">
    <property type="entry name" value="KIB1-4_b-propeller"/>
</dbReference>
<accession>A0A0E0P0K3</accession>
<protein>
    <recommendedName>
        <fullName evidence="7">F-box domain-containing protein</fullName>
    </recommendedName>
</protein>
<dbReference type="OMA" id="CASHFIK"/>
<dbReference type="Pfam" id="PF03478">
    <property type="entry name" value="Beta-prop_KIB1-4"/>
    <property type="match status" value="1"/>
</dbReference>
<dbReference type="InterPro" id="IPR036047">
    <property type="entry name" value="F-box-like_dom_sf"/>
</dbReference>
<dbReference type="Gene3D" id="1.20.1280.50">
    <property type="match status" value="1"/>
</dbReference>
<sequence>MEYGVWAFHIFISEGRFRKKKNTTVAAHPPHPSLCTPHPLRRRGHRPGAPPGHHHSPSSPPQLPAVQSSGMRQCVWRPGGCATAAKIQINRRISCAPPHGGLTVAAHPSRRAIPPPVYEGIPCASHFIKCSNSASFQADDEFHLSSGDRSVPMAACSIARIINLGDLAKCPKNLCSLLFRVVSKFIALSPSLLKEVEKDDGDQPSMTESVMANLPELHQDILMEIFALLEIPDLVRAGSVCNSWRSAYNGLRSLGIYKLSQTPCLLYTSESAGDSVLSLYSLVEKREYKITLPEPPVRSRFLIGSSLGCLVTVDDVSEMHLVNPITGEQIALPSAITIEHVNPIFNESGAIHMYEYSWYSASRVYHSEPSIFSLDELREYLLVKAFVFSDTSTENYLVVLIHNPRWQLSFARVGDDKWTWLPPHTHYADCIYKDGILYAVNKVGEIHAFDLSGPVVTMKTIIEMVPGYACDKMYIVEAPWGDLLQVWRSYEYIEGDYEADLHDADPAISVVNTGEIKIFSVDTVEKKRVEIKNLDGHVLFLGHNQSLCLSTEQYPHLKENYTYFTDDNDLSLFGHKNNRRDIGLFDLKHNSREELVSPQLWSNFPAPVWITPSFTKYDTEAMYFDEDHTCPAFKKMLEHLHHVVLNKFKSDLDQSLRSGGGFAASALWDTTEVRGKLEHHIEAHATSVREKTLGCACWTCIVNLETGEKNSWACIRRLYRHATENAILAFSASLSEFELDQITIHKMVKELREHARSIVEEKARKEAGNVLMHFPLLSRDKDSMPRTWKGNEDISAITREARLAALRLMSVMAANRLDNKPDKIDRTLTTALLDGRPLSRKRSIEFASDPIVSSTWEECKSIWRNAETEYAVAEAISMQLSGLLTITSGFLPTIMDIITAVINISHNQKSSINSPL</sequence>
<dbReference type="STRING" id="4529.A0A0E0P0K3"/>
<feature type="region of interest" description="Disordered" evidence="1">
    <location>
        <begin position="22"/>
        <end position="69"/>
    </location>
</feature>
<name>A0A0E0P0K3_ORYRU</name>
<evidence type="ECO:0000259" key="2">
    <source>
        <dbReference type="Pfam" id="PF03478"/>
    </source>
</evidence>
<reference evidence="5" key="2">
    <citation type="submission" date="2015-06" db="UniProtKB">
        <authorList>
            <consortium name="EnsemblPlants"/>
        </authorList>
    </citation>
    <scope>IDENTIFICATION</scope>
</reference>